<dbReference type="FunFam" id="3.30.70.260:FF:000001">
    <property type="entry name" value="Acetolactate synthase, small subunit"/>
    <property type="match status" value="1"/>
</dbReference>
<evidence type="ECO:0000256" key="8">
    <source>
        <dbReference type="ARBA" id="ARBA00048670"/>
    </source>
</evidence>
<dbReference type="Pfam" id="PF22629">
    <property type="entry name" value="ACT_AHAS_ss"/>
    <property type="match status" value="1"/>
</dbReference>
<dbReference type="RefSeq" id="WP_088560732.1">
    <property type="nucleotide sequence ID" value="NZ_FYEH01000004.1"/>
</dbReference>
<evidence type="ECO:0000256" key="7">
    <source>
        <dbReference type="ARBA" id="ARBA00023304"/>
    </source>
</evidence>
<dbReference type="NCBIfam" id="TIGR00119">
    <property type="entry name" value="acolac_sm"/>
    <property type="match status" value="1"/>
</dbReference>
<gene>
    <name evidence="10" type="ORF">SAMN07250955_104148</name>
</gene>
<dbReference type="Proteomes" id="UP000197065">
    <property type="component" value="Unassembled WGS sequence"/>
</dbReference>
<organism evidence="10 11">
    <name type="scientific">Arboricoccus pini</name>
    <dbReference type="NCBI Taxonomy" id="1963835"/>
    <lineage>
        <taxon>Bacteria</taxon>
        <taxon>Pseudomonadati</taxon>
        <taxon>Pseudomonadota</taxon>
        <taxon>Alphaproteobacteria</taxon>
        <taxon>Geminicoccales</taxon>
        <taxon>Geminicoccaceae</taxon>
        <taxon>Arboricoccus</taxon>
    </lineage>
</organism>
<dbReference type="GO" id="GO:1990610">
    <property type="term" value="F:acetolactate synthase regulator activity"/>
    <property type="evidence" value="ECO:0007669"/>
    <property type="project" value="InterPro"/>
</dbReference>
<dbReference type="CDD" id="cd04878">
    <property type="entry name" value="ACT_AHAS"/>
    <property type="match status" value="1"/>
</dbReference>
<comment type="subunit">
    <text evidence="4">Dimer of large and small chains.</text>
</comment>
<dbReference type="InterPro" id="IPR054480">
    <property type="entry name" value="AHAS_small-like_ACT"/>
</dbReference>
<dbReference type="PANTHER" id="PTHR30239:SF0">
    <property type="entry name" value="ACETOLACTATE SYNTHASE SMALL SUBUNIT 1, CHLOROPLASTIC"/>
    <property type="match status" value="1"/>
</dbReference>
<comment type="pathway">
    <text evidence="1">Amino-acid biosynthesis; L-isoleucine biosynthesis; L-isoleucine from 2-oxobutanoate: step 1/4.</text>
</comment>
<evidence type="ECO:0000256" key="1">
    <source>
        <dbReference type="ARBA" id="ARBA00004974"/>
    </source>
</evidence>
<name>A0A212QYP0_9PROT</name>
<reference evidence="10 11" key="1">
    <citation type="submission" date="2017-06" db="EMBL/GenBank/DDBJ databases">
        <authorList>
            <person name="Kim H.J."/>
            <person name="Triplett B.A."/>
        </authorList>
    </citation>
    <scope>NUCLEOTIDE SEQUENCE [LARGE SCALE GENOMIC DNA]</scope>
    <source>
        <strain evidence="10 11">B29T1</strain>
    </source>
</reference>
<evidence type="ECO:0000256" key="4">
    <source>
        <dbReference type="ARBA" id="ARBA00011744"/>
    </source>
</evidence>
<evidence type="ECO:0000256" key="5">
    <source>
        <dbReference type="ARBA" id="ARBA00013145"/>
    </source>
</evidence>
<comment type="similarity">
    <text evidence="3">Belongs to the acetolactate synthase small subunit family.</text>
</comment>
<dbReference type="PANTHER" id="PTHR30239">
    <property type="entry name" value="ACETOLACTATE SYNTHASE SMALL SUBUNIT"/>
    <property type="match status" value="1"/>
</dbReference>
<dbReference type="SUPFAM" id="SSF55021">
    <property type="entry name" value="ACT-like"/>
    <property type="match status" value="2"/>
</dbReference>
<dbReference type="InterPro" id="IPR004789">
    <property type="entry name" value="Acetalactate_synth_ssu"/>
</dbReference>
<accession>A0A212QYP0</accession>
<dbReference type="PROSITE" id="PS51671">
    <property type="entry name" value="ACT"/>
    <property type="match status" value="1"/>
</dbReference>
<dbReference type="UniPathway" id="UPA00049">
    <property type="reaction ID" value="UER00059"/>
</dbReference>
<evidence type="ECO:0000313" key="10">
    <source>
        <dbReference type="EMBL" id="SNB64835.1"/>
    </source>
</evidence>
<dbReference type="InterPro" id="IPR027271">
    <property type="entry name" value="Acetolactate_synth/TF_NikR_C"/>
</dbReference>
<dbReference type="NCBIfam" id="NF008864">
    <property type="entry name" value="PRK11895.1"/>
    <property type="match status" value="1"/>
</dbReference>
<evidence type="ECO:0000256" key="2">
    <source>
        <dbReference type="ARBA" id="ARBA00005025"/>
    </source>
</evidence>
<keyword evidence="7" id="KW-0100">Branched-chain amino acid biosynthesis</keyword>
<dbReference type="AlphaFoldDB" id="A0A212QYP0"/>
<dbReference type="EMBL" id="FYEH01000004">
    <property type="protein sequence ID" value="SNB64835.1"/>
    <property type="molecule type" value="Genomic_DNA"/>
</dbReference>
<evidence type="ECO:0000256" key="3">
    <source>
        <dbReference type="ARBA" id="ARBA00006341"/>
    </source>
</evidence>
<dbReference type="GO" id="GO:0009099">
    <property type="term" value="P:L-valine biosynthetic process"/>
    <property type="evidence" value="ECO:0007669"/>
    <property type="project" value="UniProtKB-UniPathway"/>
</dbReference>
<proteinExistence type="inferred from homology"/>
<dbReference type="GO" id="GO:0005829">
    <property type="term" value="C:cytosol"/>
    <property type="evidence" value="ECO:0007669"/>
    <property type="project" value="TreeGrafter"/>
</dbReference>
<comment type="pathway">
    <text evidence="2">Amino-acid biosynthesis; L-valine biosynthesis; L-valine from pyruvate: step 1/4.</text>
</comment>
<protein>
    <recommendedName>
        <fullName evidence="5">acetolactate synthase</fullName>
        <ecNumber evidence="5">2.2.1.6</ecNumber>
    </recommendedName>
</protein>
<comment type="catalytic activity">
    <reaction evidence="8">
        <text>2 pyruvate + H(+) = (2S)-2-acetolactate + CO2</text>
        <dbReference type="Rhea" id="RHEA:25249"/>
        <dbReference type="ChEBI" id="CHEBI:15361"/>
        <dbReference type="ChEBI" id="CHEBI:15378"/>
        <dbReference type="ChEBI" id="CHEBI:16526"/>
        <dbReference type="ChEBI" id="CHEBI:58476"/>
        <dbReference type="EC" id="2.2.1.6"/>
    </reaction>
</comment>
<dbReference type="UniPathway" id="UPA00047">
    <property type="reaction ID" value="UER00055"/>
</dbReference>
<evidence type="ECO:0000259" key="9">
    <source>
        <dbReference type="PROSITE" id="PS51671"/>
    </source>
</evidence>
<keyword evidence="6" id="KW-0028">Amino-acid biosynthesis</keyword>
<keyword evidence="11" id="KW-1185">Reference proteome</keyword>
<dbReference type="GO" id="GO:0009097">
    <property type="term" value="P:isoleucine biosynthetic process"/>
    <property type="evidence" value="ECO:0007669"/>
    <property type="project" value="UniProtKB-UniPathway"/>
</dbReference>
<dbReference type="OrthoDB" id="9787365at2"/>
<dbReference type="InterPro" id="IPR002912">
    <property type="entry name" value="ACT_dom"/>
</dbReference>
<dbReference type="InterPro" id="IPR045865">
    <property type="entry name" value="ACT-like_dom_sf"/>
</dbReference>
<dbReference type="InterPro" id="IPR039557">
    <property type="entry name" value="AHAS_ACT"/>
</dbReference>
<dbReference type="Gene3D" id="3.30.70.1150">
    <property type="entry name" value="ACT-like. Chain A, domain 2"/>
    <property type="match status" value="1"/>
</dbReference>
<dbReference type="GO" id="GO:0003984">
    <property type="term" value="F:acetolactate synthase activity"/>
    <property type="evidence" value="ECO:0007669"/>
    <property type="project" value="UniProtKB-EC"/>
</dbReference>
<dbReference type="InterPro" id="IPR019455">
    <property type="entry name" value="Acetolactate_synth_ssu_C"/>
</dbReference>
<dbReference type="EC" id="2.2.1.6" evidence="5"/>
<evidence type="ECO:0000313" key="11">
    <source>
        <dbReference type="Proteomes" id="UP000197065"/>
    </source>
</evidence>
<dbReference type="Gene3D" id="3.30.70.260">
    <property type="match status" value="1"/>
</dbReference>
<dbReference type="Pfam" id="PF10369">
    <property type="entry name" value="ALS_ss_C"/>
    <property type="match status" value="1"/>
</dbReference>
<sequence>MGNALFSNGPGDEPSRRHTIAALVDNEPGVLARVIGLFSGRGYNIDSLTVAEVDAGRRFSRINIVTTGTELVIEQIKALLDKLVPVHQVQDLTVQGPHVERELALVKVAGEREHLIQASRIADVMRARLVDSQPGSFIFEMTGTSDEVDAFIDLVRPVEVSRAGVVAMARGLAVLTSEYIGQDDVPPATAVAPSRDTGGTIA</sequence>
<evidence type="ECO:0000256" key="6">
    <source>
        <dbReference type="ARBA" id="ARBA00022605"/>
    </source>
</evidence>
<feature type="domain" description="ACT" evidence="9">
    <location>
        <begin position="19"/>
        <end position="94"/>
    </location>
</feature>